<reference evidence="3" key="1">
    <citation type="journal article" date="2017" name="Nat. Ecol. Evol.">
        <title>Genome expansion and lineage-specific genetic innovations in the forest pathogenic fungi Armillaria.</title>
        <authorList>
            <person name="Sipos G."/>
            <person name="Prasanna A.N."/>
            <person name="Walter M.C."/>
            <person name="O'Connor E."/>
            <person name="Balint B."/>
            <person name="Krizsan K."/>
            <person name="Kiss B."/>
            <person name="Hess J."/>
            <person name="Varga T."/>
            <person name="Slot J."/>
            <person name="Riley R."/>
            <person name="Boka B."/>
            <person name="Rigling D."/>
            <person name="Barry K."/>
            <person name="Lee J."/>
            <person name="Mihaltcheva S."/>
            <person name="LaButti K."/>
            <person name="Lipzen A."/>
            <person name="Waldron R."/>
            <person name="Moloney N.M."/>
            <person name="Sperisen C."/>
            <person name="Kredics L."/>
            <person name="Vagvoelgyi C."/>
            <person name="Patrignani A."/>
            <person name="Fitzpatrick D."/>
            <person name="Nagy I."/>
            <person name="Doyle S."/>
            <person name="Anderson J.B."/>
            <person name="Grigoriev I.V."/>
            <person name="Gueldener U."/>
            <person name="Muensterkoetter M."/>
            <person name="Nagy L.G."/>
        </authorList>
    </citation>
    <scope>NUCLEOTIDE SEQUENCE [LARGE SCALE GENOMIC DNA]</scope>
    <source>
        <strain evidence="3">Ar21-2</strain>
    </source>
</reference>
<dbReference type="InParanoid" id="A0A2H3EQ23"/>
<dbReference type="OMA" id="MRANKHE"/>
<sequence>MYHDSTTSEPYKLALTPPDLSLEAYKVLEKERGTAEERYEEAVTRHNEWKVETLKKVKLEAERKVEEKRQEEEWLWLEAKKEKVLALEREKQKAMEHQRLANLKEQENKKKKKEMEKKDEANEMALQTAGAPSASDGDLEMDLADPKMAAIAELKRRQRITKGKNKTEGPESQKCKIRSASRVEESKDEVGGPLTPKCLKTEPAPRAEDKADKAICFICSSLQTCQWCCVKKARCSFNKGSNDSSAAESTMVMELLQDIFSRLVRLEDKVEHVVEHVEDLMNDYHPDHNVKYPDDLPSKSMMAEFEVSQLELEKTRGIYSEVLCKMATQCLDQDMTVIKVKGLQSLAKDLPLGIEDPYEILNKSWVGTVRVTARTKMIMHEVKSM</sequence>
<dbReference type="EMBL" id="KZ293645">
    <property type="protein sequence ID" value="PBL01874.1"/>
    <property type="molecule type" value="Genomic_DNA"/>
</dbReference>
<organism evidence="2 3">
    <name type="scientific">Armillaria gallica</name>
    <name type="common">Bulbous honey fungus</name>
    <name type="synonym">Armillaria bulbosa</name>
    <dbReference type="NCBI Taxonomy" id="47427"/>
    <lineage>
        <taxon>Eukaryota</taxon>
        <taxon>Fungi</taxon>
        <taxon>Dikarya</taxon>
        <taxon>Basidiomycota</taxon>
        <taxon>Agaricomycotina</taxon>
        <taxon>Agaricomycetes</taxon>
        <taxon>Agaricomycetidae</taxon>
        <taxon>Agaricales</taxon>
        <taxon>Marasmiineae</taxon>
        <taxon>Physalacriaceae</taxon>
        <taxon>Armillaria</taxon>
    </lineage>
</organism>
<accession>A0A2H3EQ23</accession>
<evidence type="ECO:0000313" key="2">
    <source>
        <dbReference type="EMBL" id="PBL01874.1"/>
    </source>
</evidence>
<feature type="compositionally biased region" description="Basic and acidic residues" evidence="1">
    <location>
        <begin position="181"/>
        <end position="190"/>
    </location>
</feature>
<feature type="compositionally biased region" description="Basic and acidic residues" evidence="1">
    <location>
        <begin position="165"/>
        <end position="174"/>
    </location>
</feature>
<feature type="compositionally biased region" description="Basic and acidic residues" evidence="1">
    <location>
        <begin position="95"/>
        <end position="121"/>
    </location>
</feature>
<dbReference type="OrthoDB" id="3109335at2759"/>
<feature type="region of interest" description="Disordered" evidence="1">
    <location>
        <begin position="95"/>
        <end position="140"/>
    </location>
</feature>
<feature type="region of interest" description="Disordered" evidence="1">
    <location>
        <begin position="155"/>
        <end position="196"/>
    </location>
</feature>
<evidence type="ECO:0000256" key="1">
    <source>
        <dbReference type="SAM" id="MobiDB-lite"/>
    </source>
</evidence>
<dbReference type="AlphaFoldDB" id="A0A2H3EQ23"/>
<proteinExistence type="predicted"/>
<evidence type="ECO:0000313" key="3">
    <source>
        <dbReference type="Proteomes" id="UP000217790"/>
    </source>
</evidence>
<name>A0A2H3EQ23_ARMGA</name>
<protein>
    <submittedName>
        <fullName evidence="2">Uncharacterized protein</fullName>
    </submittedName>
</protein>
<gene>
    <name evidence="2" type="ORF">ARMGADRAFT_1023266</name>
</gene>
<keyword evidence="3" id="KW-1185">Reference proteome</keyword>
<dbReference type="Proteomes" id="UP000217790">
    <property type="component" value="Unassembled WGS sequence"/>
</dbReference>